<dbReference type="InterPro" id="IPR050484">
    <property type="entry name" value="Transf_Hexapept/Carb_Anhydrase"/>
</dbReference>
<dbReference type="CDD" id="cd04645">
    <property type="entry name" value="LbH_gamma_CA_like"/>
    <property type="match status" value="1"/>
</dbReference>
<dbReference type="Pfam" id="PF00132">
    <property type="entry name" value="Hexapep"/>
    <property type="match status" value="1"/>
</dbReference>
<sequence length="177" mass="18959">MALSSYLETYPTLGERVFVHDSAQVIGDVTLGADVSVWCNAVLRGDVHKIVIGKGTNFQDLAMGHVTHVGYNGSKGAPLTIGEYVTVGHSCVLHGCTIGDESLVGMGSIVLDNAVIERHVMLGAGSLVSPGKVLESGFLYLGRPAVKIRPLTADEIAFLRYSAEHYIQTKDNYLRTV</sequence>
<keyword evidence="1" id="KW-0808">Transferase</keyword>
<dbReference type="Gene3D" id="2.160.10.10">
    <property type="entry name" value="Hexapeptide repeat proteins"/>
    <property type="match status" value="1"/>
</dbReference>
<dbReference type="InterPro" id="IPR047324">
    <property type="entry name" value="LbH_gamma_CA-like"/>
</dbReference>
<dbReference type="EMBL" id="JACHGW010000002">
    <property type="protein sequence ID" value="MBB6050171.1"/>
    <property type="molecule type" value="Genomic_DNA"/>
</dbReference>
<evidence type="ECO:0000313" key="1">
    <source>
        <dbReference type="EMBL" id="MBB6050171.1"/>
    </source>
</evidence>
<dbReference type="GO" id="GO:0016740">
    <property type="term" value="F:transferase activity"/>
    <property type="evidence" value="ECO:0007669"/>
    <property type="project" value="UniProtKB-KW"/>
</dbReference>
<accession>A0A7W9SP58</accession>
<gene>
    <name evidence="1" type="ORF">HNQ39_001962</name>
</gene>
<protein>
    <submittedName>
        <fullName evidence="1">Carbonic anhydrase/acetyltransferase-like protein (Isoleucine patch superfamily)</fullName>
    </submittedName>
</protein>
<dbReference type="AlphaFoldDB" id="A0A7W9SP58"/>
<evidence type="ECO:0000313" key="2">
    <source>
        <dbReference type="Proteomes" id="UP000520814"/>
    </source>
</evidence>
<name>A0A7W9SP58_ARMRO</name>
<dbReference type="InterPro" id="IPR011004">
    <property type="entry name" value="Trimer_LpxA-like_sf"/>
</dbReference>
<reference evidence="1 2" key="1">
    <citation type="submission" date="2020-08" db="EMBL/GenBank/DDBJ databases">
        <title>Genomic Encyclopedia of Type Strains, Phase IV (KMG-IV): sequencing the most valuable type-strain genomes for metagenomic binning, comparative biology and taxonomic classification.</title>
        <authorList>
            <person name="Goeker M."/>
        </authorList>
    </citation>
    <scope>NUCLEOTIDE SEQUENCE [LARGE SCALE GENOMIC DNA]</scope>
    <source>
        <strain evidence="1 2">DSM 23562</strain>
    </source>
</reference>
<dbReference type="PANTHER" id="PTHR13061:SF56">
    <property type="entry name" value="PROTEIN YRDA"/>
    <property type="match status" value="1"/>
</dbReference>
<comment type="caution">
    <text evidence="1">The sequence shown here is derived from an EMBL/GenBank/DDBJ whole genome shotgun (WGS) entry which is preliminary data.</text>
</comment>
<dbReference type="SUPFAM" id="SSF51161">
    <property type="entry name" value="Trimeric LpxA-like enzymes"/>
    <property type="match status" value="1"/>
</dbReference>
<keyword evidence="2" id="KW-1185">Reference proteome</keyword>
<dbReference type="InterPro" id="IPR001451">
    <property type="entry name" value="Hexapep"/>
</dbReference>
<organism evidence="1 2">
    <name type="scientific">Armatimonas rosea</name>
    <dbReference type="NCBI Taxonomy" id="685828"/>
    <lineage>
        <taxon>Bacteria</taxon>
        <taxon>Bacillati</taxon>
        <taxon>Armatimonadota</taxon>
        <taxon>Armatimonadia</taxon>
        <taxon>Armatimonadales</taxon>
        <taxon>Armatimonadaceae</taxon>
        <taxon>Armatimonas</taxon>
    </lineage>
</organism>
<dbReference type="RefSeq" id="WP_184194625.1">
    <property type="nucleotide sequence ID" value="NZ_JACHGW010000002.1"/>
</dbReference>
<dbReference type="Proteomes" id="UP000520814">
    <property type="component" value="Unassembled WGS sequence"/>
</dbReference>
<proteinExistence type="predicted"/>
<dbReference type="PANTHER" id="PTHR13061">
    <property type="entry name" value="DYNACTIN SUBUNIT P25"/>
    <property type="match status" value="1"/>
</dbReference>